<dbReference type="PROSITE" id="PS50109">
    <property type="entry name" value="HIS_KIN"/>
    <property type="match status" value="1"/>
</dbReference>
<dbReference type="AlphaFoldDB" id="A0A6M0JZ36"/>
<dbReference type="SUPFAM" id="SSF47384">
    <property type="entry name" value="Homodimeric domain of signal transducing histidine kinase"/>
    <property type="match status" value="1"/>
</dbReference>
<feature type="domain" description="Histidine kinase" evidence="9">
    <location>
        <begin position="281"/>
        <end position="497"/>
    </location>
</feature>
<sequence>MPPTNDASVPTGKSYGRQLIEAFLVIALVLGLAVPLILFWTAWQQARLFSLSTAEELATILAEDARYALLVGSRPDAEALVDSLIKFPDLTHARLLDAEGRIVVAQSAVGPHAQANKAATVEAPVAADAQGRAPALDTRTPDRATALGRVILTVSLDRAASVARETAQASLLQIGGLMLLLGVAVVRLSLRMLTPLGTLVHHLGDPLGTAIPPAPSASPAEVHRLYAAVGAMRARLAENQRQLEAHAEELEAKVAARTQALRAARDAAEQANRAKTLFLANVSHELRTPLQAIILHARLLERQRSGPDSAPLAVILRASNQLLALIEQLLNLAKVESGHAIEVTYQRFALGPLLEEVVATLTPTLSRRNRLELKRPPADITLISDRGRLTQVLYNLVRNADKFTDGGVIQLTLEAGDAGEAVIQVIDQGVGIPPEERERIFEPFYQGVSGVAGSVSSGIGLGLWLSRRILEALGGNIRVRSAPGVGSCFRIALSVTPGGAVVPPAVPQPSDAVLAPADRSEPRGQRLLLAEDEESIRAPLALFLREAGFDVDACADGTAALALLDQRPNAYAGVILDHRMPGCQGLDILAHLRASATKTPPAVILTGDDRAPLQAAIARLGAHLMVKPVLPEQLIATIVRLIEQSAQADRSTPG</sequence>
<evidence type="ECO:0000313" key="11">
    <source>
        <dbReference type="EMBL" id="NEV61627.1"/>
    </source>
</evidence>
<evidence type="ECO:0000256" key="3">
    <source>
        <dbReference type="ARBA" id="ARBA00022553"/>
    </source>
</evidence>
<dbReference type="EMBL" id="JAAIJQ010000015">
    <property type="protein sequence ID" value="NEV61627.1"/>
    <property type="molecule type" value="Genomic_DNA"/>
</dbReference>
<dbReference type="SUPFAM" id="SSF52172">
    <property type="entry name" value="CheY-like"/>
    <property type="match status" value="1"/>
</dbReference>
<keyword evidence="7" id="KW-0175">Coiled coil</keyword>
<dbReference type="SUPFAM" id="SSF55874">
    <property type="entry name" value="ATPase domain of HSP90 chaperone/DNA topoisomerase II/histidine kinase"/>
    <property type="match status" value="1"/>
</dbReference>
<comment type="catalytic activity">
    <reaction evidence="1">
        <text>ATP + protein L-histidine = ADP + protein N-phospho-L-histidine.</text>
        <dbReference type="EC" id="2.7.13.3"/>
    </reaction>
</comment>
<dbReference type="SMART" id="SM00448">
    <property type="entry name" value="REC"/>
    <property type="match status" value="1"/>
</dbReference>
<dbReference type="Gene3D" id="1.10.287.130">
    <property type="match status" value="1"/>
</dbReference>
<dbReference type="InterPro" id="IPR003594">
    <property type="entry name" value="HATPase_dom"/>
</dbReference>
<dbReference type="Gene3D" id="3.30.565.10">
    <property type="entry name" value="Histidine kinase-like ATPase, C-terminal domain"/>
    <property type="match status" value="1"/>
</dbReference>
<evidence type="ECO:0000256" key="5">
    <source>
        <dbReference type="ARBA" id="ARBA00022777"/>
    </source>
</evidence>
<evidence type="ECO:0000256" key="6">
    <source>
        <dbReference type="PROSITE-ProRule" id="PRU00169"/>
    </source>
</evidence>
<evidence type="ECO:0000259" key="9">
    <source>
        <dbReference type="PROSITE" id="PS50109"/>
    </source>
</evidence>
<dbReference type="CDD" id="cd00075">
    <property type="entry name" value="HATPase"/>
    <property type="match status" value="1"/>
</dbReference>
<evidence type="ECO:0000256" key="1">
    <source>
        <dbReference type="ARBA" id="ARBA00000085"/>
    </source>
</evidence>
<evidence type="ECO:0000256" key="4">
    <source>
        <dbReference type="ARBA" id="ARBA00022679"/>
    </source>
</evidence>
<dbReference type="SMART" id="SM00387">
    <property type="entry name" value="HATPase_c"/>
    <property type="match status" value="1"/>
</dbReference>
<dbReference type="InterPro" id="IPR011006">
    <property type="entry name" value="CheY-like_superfamily"/>
</dbReference>
<protein>
    <recommendedName>
        <fullName evidence="2">histidine kinase</fullName>
        <ecNumber evidence="2">2.7.13.3</ecNumber>
    </recommendedName>
</protein>
<dbReference type="InterPro" id="IPR004358">
    <property type="entry name" value="Sig_transdc_His_kin-like_C"/>
</dbReference>
<comment type="caution">
    <text evidence="11">The sequence shown here is derived from an EMBL/GenBank/DDBJ whole genome shotgun (WGS) entry which is preliminary data.</text>
</comment>
<proteinExistence type="predicted"/>
<dbReference type="InterPro" id="IPR003661">
    <property type="entry name" value="HisK_dim/P_dom"/>
</dbReference>
<dbReference type="PROSITE" id="PS50110">
    <property type="entry name" value="RESPONSE_REGULATORY"/>
    <property type="match status" value="1"/>
</dbReference>
<dbReference type="EC" id="2.7.13.3" evidence="2"/>
<reference evidence="11 12" key="1">
    <citation type="submission" date="2020-02" db="EMBL/GenBank/DDBJ databases">
        <title>Genome sequences of Thiorhodococcus mannitoliphagus and Thiorhodococcus minor, purple sulfur photosynthetic bacteria in the gammaproteobacterial family, Chromatiaceae.</title>
        <authorList>
            <person name="Aviles F.A."/>
            <person name="Meyer T.E."/>
            <person name="Kyndt J.A."/>
        </authorList>
    </citation>
    <scope>NUCLEOTIDE SEQUENCE [LARGE SCALE GENOMIC DNA]</scope>
    <source>
        <strain evidence="11 12">DSM 11518</strain>
    </source>
</reference>
<dbReference type="RefSeq" id="WP_164452041.1">
    <property type="nucleotide sequence ID" value="NZ_JAAIJQ010000015.1"/>
</dbReference>
<accession>A0A6M0JZ36</accession>
<dbReference type="Proteomes" id="UP000483379">
    <property type="component" value="Unassembled WGS sequence"/>
</dbReference>
<evidence type="ECO:0000259" key="10">
    <source>
        <dbReference type="PROSITE" id="PS50110"/>
    </source>
</evidence>
<dbReference type="CDD" id="cd00082">
    <property type="entry name" value="HisKA"/>
    <property type="match status" value="1"/>
</dbReference>
<dbReference type="Gene3D" id="3.40.50.2300">
    <property type="match status" value="1"/>
</dbReference>
<evidence type="ECO:0000256" key="2">
    <source>
        <dbReference type="ARBA" id="ARBA00012438"/>
    </source>
</evidence>
<keyword evidence="4" id="KW-0808">Transferase</keyword>
<feature type="coiled-coil region" evidence="7">
    <location>
        <begin position="229"/>
        <end position="267"/>
    </location>
</feature>
<keyword evidence="8" id="KW-0812">Transmembrane</keyword>
<feature type="domain" description="Response regulatory" evidence="10">
    <location>
        <begin position="526"/>
        <end position="642"/>
    </location>
</feature>
<gene>
    <name evidence="11" type="ORF">G3446_06940</name>
</gene>
<dbReference type="InterPro" id="IPR001789">
    <property type="entry name" value="Sig_transdc_resp-reg_receiver"/>
</dbReference>
<evidence type="ECO:0000256" key="8">
    <source>
        <dbReference type="SAM" id="Phobius"/>
    </source>
</evidence>
<keyword evidence="3 6" id="KW-0597">Phosphoprotein</keyword>
<dbReference type="Pfam" id="PF02518">
    <property type="entry name" value="HATPase_c"/>
    <property type="match status" value="1"/>
</dbReference>
<dbReference type="CDD" id="cd00156">
    <property type="entry name" value="REC"/>
    <property type="match status" value="1"/>
</dbReference>
<keyword evidence="12" id="KW-1185">Reference proteome</keyword>
<dbReference type="Pfam" id="PF00512">
    <property type="entry name" value="HisKA"/>
    <property type="match status" value="1"/>
</dbReference>
<keyword evidence="5" id="KW-0418">Kinase</keyword>
<dbReference type="PRINTS" id="PR00344">
    <property type="entry name" value="BCTRLSENSOR"/>
</dbReference>
<organism evidence="11 12">
    <name type="scientific">Thiorhodococcus minor</name>
    <dbReference type="NCBI Taxonomy" id="57489"/>
    <lineage>
        <taxon>Bacteria</taxon>
        <taxon>Pseudomonadati</taxon>
        <taxon>Pseudomonadota</taxon>
        <taxon>Gammaproteobacteria</taxon>
        <taxon>Chromatiales</taxon>
        <taxon>Chromatiaceae</taxon>
        <taxon>Thiorhodococcus</taxon>
    </lineage>
</organism>
<dbReference type="PANTHER" id="PTHR43047">
    <property type="entry name" value="TWO-COMPONENT HISTIDINE PROTEIN KINASE"/>
    <property type="match status" value="1"/>
</dbReference>
<evidence type="ECO:0000256" key="7">
    <source>
        <dbReference type="SAM" id="Coils"/>
    </source>
</evidence>
<keyword evidence="8" id="KW-0472">Membrane</keyword>
<dbReference type="GO" id="GO:0000155">
    <property type="term" value="F:phosphorelay sensor kinase activity"/>
    <property type="evidence" value="ECO:0007669"/>
    <property type="project" value="InterPro"/>
</dbReference>
<dbReference type="InterPro" id="IPR036097">
    <property type="entry name" value="HisK_dim/P_sf"/>
</dbReference>
<keyword evidence="8" id="KW-1133">Transmembrane helix</keyword>
<dbReference type="InterPro" id="IPR005467">
    <property type="entry name" value="His_kinase_dom"/>
</dbReference>
<feature type="modified residue" description="4-aspartylphosphate" evidence="6">
    <location>
        <position position="577"/>
    </location>
</feature>
<dbReference type="SMART" id="SM00388">
    <property type="entry name" value="HisKA"/>
    <property type="match status" value="1"/>
</dbReference>
<name>A0A6M0JZ36_9GAMM</name>
<dbReference type="Pfam" id="PF00072">
    <property type="entry name" value="Response_reg"/>
    <property type="match status" value="1"/>
</dbReference>
<dbReference type="InterPro" id="IPR036890">
    <property type="entry name" value="HATPase_C_sf"/>
</dbReference>
<evidence type="ECO:0000313" key="12">
    <source>
        <dbReference type="Proteomes" id="UP000483379"/>
    </source>
</evidence>
<feature type="transmembrane region" description="Helical" evidence="8">
    <location>
        <begin position="20"/>
        <end position="43"/>
    </location>
</feature>